<dbReference type="AlphaFoldDB" id="A0A1H3SH20"/>
<organism evidence="1 2">
    <name type="scientific">Delftia lacustris</name>
    <dbReference type="NCBI Taxonomy" id="558537"/>
    <lineage>
        <taxon>Bacteria</taxon>
        <taxon>Pseudomonadati</taxon>
        <taxon>Pseudomonadota</taxon>
        <taxon>Betaproteobacteria</taxon>
        <taxon>Burkholderiales</taxon>
        <taxon>Comamonadaceae</taxon>
        <taxon>Delftia</taxon>
    </lineage>
</organism>
<evidence type="ECO:0000313" key="1">
    <source>
        <dbReference type="EMBL" id="SDZ37306.1"/>
    </source>
</evidence>
<accession>A0A1H3SH20</accession>
<name>A0A1H3SH20_9BURK</name>
<dbReference type="GeneID" id="94692579"/>
<dbReference type="EMBL" id="FNPE01000020">
    <property type="protein sequence ID" value="SDZ37306.1"/>
    <property type="molecule type" value="Genomic_DNA"/>
</dbReference>
<proteinExistence type="predicted"/>
<gene>
    <name evidence="1" type="ORF">SAMN05421547_12055</name>
</gene>
<dbReference type="RefSeq" id="WP_074923240.1">
    <property type="nucleotide sequence ID" value="NZ_CP141274.1"/>
</dbReference>
<evidence type="ECO:0000313" key="2">
    <source>
        <dbReference type="Proteomes" id="UP000183417"/>
    </source>
</evidence>
<protein>
    <recommendedName>
        <fullName evidence="3">Type-F conjugative transfer system protein (TrbI_Ftype)</fullName>
    </recommendedName>
</protein>
<reference evidence="1 2" key="1">
    <citation type="submission" date="2016-10" db="EMBL/GenBank/DDBJ databases">
        <authorList>
            <person name="de Groot N.N."/>
        </authorList>
    </citation>
    <scope>NUCLEOTIDE SEQUENCE [LARGE SCALE GENOMIC DNA]</scope>
    <source>
        <strain evidence="1 2">LMG 24775</strain>
    </source>
</reference>
<dbReference type="Proteomes" id="UP000183417">
    <property type="component" value="Unassembled WGS sequence"/>
</dbReference>
<evidence type="ECO:0008006" key="3">
    <source>
        <dbReference type="Google" id="ProtNLM"/>
    </source>
</evidence>
<sequence>MTRPLLLNAVVAALLVAFGIAAYDRWVIRPALVIGVVDLSEVYRAKEAEFTHLLTKTGTEEERQKALAMARSFSQRLPEALDELPRECGCLVILKTAVAGAPHSIDLTPALRRKVELP</sequence>